<evidence type="ECO:0000256" key="3">
    <source>
        <dbReference type="ARBA" id="ARBA00023163"/>
    </source>
</evidence>
<dbReference type="Gene3D" id="1.10.287.160">
    <property type="entry name" value="HR1 repeat"/>
    <property type="match status" value="1"/>
</dbReference>
<dbReference type="Proteomes" id="UP000183263">
    <property type="component" value="Unassembled WGS sequence"/>
</dbReference>
<feature type="domain" description="HTH marR-type" evidence="4">
    <location>
        <begin position="44"/>
        <end position="89"/>
    </location>
</feature>
<dbReference type="OrthoDB" id="4823987at2"/>
<dbReference type="GO" id="GO:0003700">
    <property type="term" value="F:DNA-binding transcription factor activity"/>
    <property type="evidence" value="ECO:0007669"/>
    <property type="project" value="InterPro"/>
</dbReference>
<keyword evidence="1" id="KW-0805">Transcription regulation</keyword>
<evidence type="ECO:0000313" key="5">
    <source>
        <dbReference type="EMBL" id="SDI31103.1"/>
    </source>
</evidence>
<dbReference type="InterPro" id="IPR000835">
    <property type="entry name" value="HTH_MarR-typ"/>
</dbReference>
<keyword evidence="3" id="KW-0804">Transcription</keyword>
<name>A0A1G8JJ60_9NOCA</name>
<dbReference type="PANTHER" id="PTHR38465:SF2">
    <property type="entry name" value="HTH-TYPE TRANSCRIPTIONAL REGULATOR MMPR5"/>
    <property type="match status" value="1"/>
</dbReference>
<organism evidence="5 6">
    <name type="scientific">Rhodococcus triatomae</name>
    <dbReference type="NCBI Taxonomy" id="300028"/>
    <lineage>
        <taxon>Bacteria</taxon>
        <taxon>Bacillati</taxon>
        <taxon>Actinomycetota</taxon>
        <taxon>Actinomycetes</taxon>
        <taxon>Mycobacteriales</taxon>
        <taxon>Nocardiaceae</taxon>
        <taxon>Rhodococcus</taxon>
    </lineage>
</organism>
<gene>
    <name evidence="5" type="ORF">SAMN05444695_106200</name>
</gene>
<dbReference type="InterPro" id="IPR011991">
    <property type="entry name" value="ArsR-like_HTH"/>
</dbReference>
<dbReference type="EMBL" id="FNDN01000006">
    <property type="protein sequence ID" value="SDI31103.1"/>
    <property type="molecule type" value="Genomic_DNA"/>
</dbReference>
<dbReference type="GO" id="GO:0003677">
    <property type="term" value="F:DNA binding"/>
    <property type="evidence" value="ECO:0007669"/>
    <property type="project" value="UniProtKB-KW"/>
</dbReference>
<dbReference type="RefSeq" id="WP_072738331.1">
    <property type="nucleotide sequence ID" value="NZ_CP048813.1"/>
</dbReference>
<accession>A0A1G8JJ60</accession>
<dbReference type="InterPro" id="IPR036390">
    <property type="entry name" value="WH_DNA-bd_sf"/>
</dbReference>
<dbReference type="CDD" id="cd00090">
    <property type="entry name" value="HTH_ARSR"/>
    <property type="match status" value="1"/>
</dbReference>
<sequence length="162" mass="17768">MPDPSGAGDTSGDVRQFIEQLAMVLVSMGFPPMPARAWAAMMSSDADTTTPGELSERLGVSPAAVSGAVNYLLQVGLIERVAVPGSRRRHYRVSVELWANAFERRQRALGRFSALAGEGIAMLGADSPSGRRIAEVRDFFDYVSERMPRLLAQWREERRAEA</sequence>
<keyword evidence="6" id="KW-1185">Reference proteome</keyword>
<evidence type="ECO:0000256" key="1">
    <source>
        <dbReference type="ARBA" id="ARBA00023015"/>
    </source>
</evidence>
<evidence type="ECO:0000313" key="6">
    <source>
        <dbReference type="Proteomes" id="UP000183263"/>
    </source>
</evidence>
<protein>
    <submittedName>
        <fullName evidence="5">MarR family protein</fullName>
    </submittedName>
</protein>
<evidence type="ECO:0000256" key="2">
    <source>
        <dbReference type="ARBA" id="ARBA00023125"/>
    </source>
</evidence>
<dbReference type="Pfam" id="PF12802">
    <property type="entry name" value="MarR_2"/>
    <property type="match status" value="1"/>
</dbReference>
<dbReference type="SUPFAM" id="SSF46785">
    <property type="entry name" value="Winged helix' DNA-binding domain"/>
    <property type="match status" value="1"/>
</dbReference>
<proteinExistence type="predicted"/>
<dbReference type="InterPro" id="IPR036388">
    <property type="entry name" value="WH-like_DNA-bd_sf"/>
</dbReference>
<dbReference type="Gene3D" id="1.10.10.10">
    <property type="entry name" value="Winged helix-like DNA-binding domain superfamily/Winged helix DNA-binding domain"/>
    <property type="match status" value="1"/>
</dbReference>
<dbReference type="AlphaFoldDB" id="A0A1G8JJ60"/>
<evidence type="ECO:0000259" key="4">
    <source>
        <dbReference type="Pfam" id="PF12802"/>
    </source>
</evidence>
<dbReference type="InterPro" id="IPR052362">
    <property type="entry name" value="HTH-GbsR_regulator"/>
</dbReference>
<reference evidence="5 6" key="1">
    <citation type="submission" date="2016-10" db="EMBL/GenBank/DDBJ databases">
        <authorList>
            <person name="de Groot N.N."/>
        </authorList>
    </citation>
    <scope>NUCLEOTIDE SEQUENCE [LARGE SCALE GENOMIC DNA]</scope>
    <source>
        <strain evidence="5 6">DSM 44892</strain>
    </source>
</reference>
<keyword evidence="2" id="KW-0238">DNA-binding</keyword>
<dbReference type="PANTHER" id="PTHR38465">
    <property type="entry name" value="HTH-TYPE TRANSCRIPTIONAL REGULATOR MJ1563-RELATED"/>
    <property type="match status" value="1"/>
</dbReference>